<dbReference type="KEGG" id="jde:Jden_0123"/>
<dbReference type="GO" id="GO:0006508">
    <property type="term" value="P:proteolysis"/>
    <property type="evidence" value="ECO:0007669"/>
    <property type="project" value="InterPro"/>
</dbReference>
<evidence type="ECO:0000259" key="1">
    <source>
        <dbReference type="Pfam" id="PF02557"/>
    </source>
</evidence>
<dbReference type="Proteomes" id="UP000000628">
    <property type="component" value="Chromosome"/>
</dbReference>
<gene>
    <name evidence="2" type="ordered locus">Jden_0123</name>
</gene>
<dbReference type="InterPro" id="IPR003709">
    <property type="entry name" value="VanY-like_core_dom"/>
</dbReference>
<dbReference type="PANTHER" id="PTHR34385">
    <property type="entry name" value="D-ALANYL-D-ALANINE CARBOXYPEPTIDASE"/>
    <property type="match status" value="1"/>
</dbReference>
<feature type="domain" description="D-alanyl-D-alanine carboxypeptidase-like core" evidence="1">
    <location>
        <begin position="126"/>
        <end position="226"/>
    </location>
</feature>
<keyword evidence="3" id="KW-1185">Reference proteome</keyword>
<dbReference type="InterPro" id="IPR052179">
    <property type="entry name" value="DD-CPase-like"/>
</dbReference>
<dbReference type="RefSeq" id="WP_012805903.1">
    <property type="nucleotide sequence ID" value="NC_013174.1"/>
</dbReference>
<evidence type="ECO:0000313" key="3">
    <source>
        <dbReference type="Proteomes" id="UP000000628"/>
    </source>
</evidence>
<keyword evidence="2" id="KW-0378">Hydrolase</keyword>
<keyword evidence="2" id="KW-0645">Protease</keyword>
<evidence type="ECO:0000313" key="2">
    <source>
        <dbReference type="EMBL" id="ACV07798.1"/>
    </source>
</evidence>
<dbReference type="CDD" id="cd14814">
    <property type="entry name" value="Peptidase_M15"/>
    <property type="match status" value="1"/>
</dbReference>
<dbReference type="InterPro" id="IPR009045">
    <property type="entry name" value="Zn_M74/Hedgehog-like"/>
</dbReference>
<protein>
    <submittedName>
        <fullName evidence="2">Peptidase M15B and M15C DD-carboxypeptidase VanY/endolysin</fullName>
    </submittedName>
</protein>
<reference evidence="2 3" key="1">
    <citation type="journal article" date="2009" name="Stand. Genomic Sci.">
        <title>Complete genome sequence of Jonesia denitrificans type strain (Prevot 55134).</title>
        <authorList>
            <person name="Pukall R."/>
            <person name="Gehrich-Schroter G."/>
            <person name="Lapidus A."/>
            <person name="Nolan M."/>
            <person name="Glavina Del Rio T."/>
            <person name="Lucas S."/>
            <person name="Chen F."/>
            <person name="Tice H."/>
            <person name="Pitluck S."/>
            <person name="Cheng J.F."/>
            <person name="Copeland A."/>
            <person name="Saunders E."/>
            <person name="Brettin T."/>
            <person name="Detter J.C."/>
            <person name="Bruce D."/>
            <person name="Goodwin L."/>
            <person name="Pati A."/>
            <person name="Ivanova N."/>
            <person name="Mavromatis K."/>
            <person name="Ovchinnikova G."/>
            <person name="Chen A."/>
            <person name="Palaniappan K."/>
            <person name="Land M."/>
            <person name="Hauser L."/>
            <person name="Chang Y.J."/>
            <person name="Jeffries C.D."/>
            <person name="Chain P."/>
            <person name="Goker M."/>
            <person name="Bristow J."/>
            <person name="Eisen J.A."/>
            <person name="Markowitz V."/>
            <person name="Hugenholtz P."/>
            <person name="Kyrpides N.C."/>
            <person name="Klenk H.P."/>
            <person name="Han C."/>
        </authorList>
    </citation>
    <scope>NUCLEOTIDE SEQUENCE [LARGE SCALE GENOMIC DNA]</scope>
    <source>
        <strain evidence="3">ATCC 14870 / DSM 20603 / BCRC 15368 / CIP 55.134 / JCM 11481 / NBRC 15587 / NCTC 10816 / Prevot 55134</strain>
    </source>
</reference>
<sequence length="232" mass="23732">MDGIAAISQRMMEIQTRINTISAPLAAPTQATATSASASGVTGTTAASALGALTGGTQGASFDTLLTQAITQAGGATATGTTTQVAAPAGPAPTWNAQGVPADLARYGNGKIPRDALTSVGNTGHKLWAPAGASLEKLLDAAARDGVNIGITDSYRPIDVQHDLVRRKGLYSQGGLAAAPGTSPHGWGIAVDLKLDSAAQAWMREHGGKYGFVEDTPREPWHWVYSTGRSGR</sequence>
<dbReference type="Gene3D" id="3.30.1380.10">
    <property type="match status" value="1"/>
</dbReference>
<dbReference type="AlphaFoldDB" id="C7R5C0"/>
<dbReference type="EMBL" id="CP001706">
    <property type="protein sequence ID" value="ACV07798.1"/>
    <property type="molecule type" value="Genomic_DNA"/>
</dbReference>
<dbReference type="GO" id="GO:0004180">
    <property type="term" value="F:carboxypeptidase activity"/>
    <property type="evidence" value="ECO:0007669"/>
    <property type="project" value="UniProtKB-KW"/>
</dbReference>
<dbReference type="HOGENOM" id="CLU_116589_0_0_11"/>
<accession>C7R5C0</accession>
<dbReference type="PANTHER" id="PTHR34385:SF1">
    <property type="entry name" value="PEPTIDOGLYCAN L-ALANYL-D-GLUTAMATE ENDOPEPTIDASE CWLK"/>
    <property type="match status" value="1"/>
</dbReference>
<dbReference type="Pfam" id="PF02557">
    <property type="entry name" value="VanY"/>
    <property type="match status" value="1"/>
</dbReference>
<proteinExistence type="predicted"/>
<name>C7R5C0_JONDD</name>
<dbReference type="STRING" id="471856.Jden_0123"/>
<keyword evidence="2" id="KW-0121">Carboxypeptidase</keyword>
<dbReference type="eggNOG" id="COG1876">
    <property type="taxonomic scope" value="Bacteria"/>
</dbReference>
<organism evidence="2 3">
    <name type="scientific">Jonesia denitrificans (strain ATCC 14870 / DSM 20603 / BCRC 15368 / CIP 55.134 / JCM 11481 / NBRC 15587 / NCTC 10816 / Prevot 55134)</name>
    <name type="common">Listeria denitrificans</name>
    <dbReference type="NCBI Taxonomy" id="471856"/>
    <lineage>
        <taxon>Bacteria</taxon>
        <taxon>Bacillati</taxon>
        <taxon>Actinomycetota</taxon>
        <taxon>Actinomycetes</taxon>
        <taxon>Micrococcales</taxon>
        <taxon>Jonesiaceae</taxon>
        <taxon>Jonesia</taxon>
    </lineage>
</organism>
<dbReference type="SUPFAM" id="SSF55166">
    <property type="entry name" value="Hedgehog/DD-peptidase"/>
    <property type="match status" value="1"/>
</dbReference>